<sequence length="78" mass="8444">MVNMVIGRGAIKDNWCLPFTVSSFLSMLVRIIGLCRIHAALCVCIAMFPIPLTALICSFRAPCGPFQLCCPEAAVIKS</sequence>
<evidence type="ECO:0000256" key="1">
    <source>
        <dbReference type="SAM" id="Phobius"/>
    </source>
</evidence>
<organism evidence="2 3">
    <name type="scientific">Panagrellus redivivus</name>
    <name type="common">Microworm</name>
    <dbReference type="NCBI Taxonomy" id="6233"/>
    <lineage>
        <taxon>Eukaryota</taxon>
        <taxon>Metazoa</taxon>
        <taxon>Ecdysozoa</taxon>
        <taxon>Nematoda</taxon>
        <taxon>Chromadorea</taxon>
        <taxon>Rhabditida</taxon>
        <taxon>Tylenchina</taxon>
        <taxon>Panagrolaimomorpha</taxon>
        <taxon>Panagrolaimoidea</taxon>
        <taxon>Panagrolaimidae</taxon>
        <taxon>Panagrellus</taxon>
    </lineage>
</organism>
<keyword evidence="1" id="KW-0812">Transmembrane</keyword>
<proteinExistence type="predicted"/>
<name>A0A7E4ZQK7_PANRE</name>
<feature type="transmembrane region" description="Helical" evidence="1">
    <location>
        <begin position="27"/>
        <end position="50"/>
    </location>
</feature>
<accession>A0A7E4ZQK7</accession>
<reference evidence="2" key="1">
    <citation type="journal article" date="2013" name="Genetics">
        <title>The draft genome and transcriptome of Panagrellus redivivus are shaped by the harsh demands of a free-living lifestyle.</title>
        <authorList>
            <person name="Srinivasan J."/>
            <person name="Dillman A.R."/>
            <person name="Macchietto M.G."/>
            <person name="Heikkinen L."/>
            <person name="Lakso M."/>
            <person name="Fracchia K.M."/>
            <person name="Antoshechkin I."/>
            <person name="Mortazavi A."/>
            <person name="Wong G."/>
            <person name="Sternberg P.W."/>
        </authorList>
    </citation>
    <scope>NUCLEOTIDE SEQUENCE [LARGE SCALE GENOMIC DNA]</scope>
    <source>
        <strain evidence="2">MT8872</strain>
    </source>
</reference>
<keyword evidence="2" id="KW-1185">Reference proteome</keyword>
<reference evidence="3" key="2">
    <citation type="submission" date="2020-10" db="UniProtKB">
        <authorList>
            <consortium name="WormBaseParasite"/>
        </authorList>
    </citation>
    <scope>IDENTIFICATION</scope>
</reference>
<evidence type="ECO:0000313" key="2">
    <source>
        <dbReference type="Proteomes" id="UP000492821"/>
    </source>
</evidence>
<evidence type="ECO:0000313" key="3">
    <source>
        <dbReference type="WBParaSite" id="Pan_g11233.t1"/>
    </source>
</evidence>
<protein>
    <submittedName>
        <fullName evidence="3">Uncharacterized protein</fullName>
    </submittedName>
</protein>
<dbReference type="AlphaFoldDB" id="A0A7E4ZQK7"/>
<keyword evidence="1" id="KW-0472">Membrane</keyword>
<keyword evidence="1" id="KW-1133">Transmembrane helix</keyword>
<dbReference type="Proteomes" id="UP000492821">
    <property type="component" value="Unassembled WGS sequence"/>
</dbReference>
<dbReference type="WBParaSite" id="Pan_g11233.t1">
    <property type="protein sequence ID" value="Pan_g11233.t1"/>
    <property type="gene ID" value="Pan_g11233"/>
</dbReference>